<dbReference type="Proteomes" id="UP001604335">
    <property type="component" value="Unassembled WGS sequence"/>
</dbReference>
<dbReference type="InterPro" id="IPR012338">
    <property type="entry name" value="Beta-lactam/transpept-like"/>
</dbReference>
<evidence type="ECO:0000256" key="4">
    <source>
        <dbReference type="ARBA" id="ARBA00022801"/>
    </source>
</evidence>
<dbReference type="SUPFAM" id="SSF56601">
    <property type="entry name" value="beta-lactamase/transpeptidase-like"/>
    <property type="match status" value="1"/>
</dbReference>
<dbReference type="PANTHER" id="PTHR12544">
    <property type="entry name" value="GLUTAMINASE"/>
    <property type="match status" value="1"/>
</dbReference>
<comment type="caution">
    <text evidence="6">The sequence shown here is derived from an EMBL/GenBank/DDBJ whole genome shotgun (WGS) entry which is preliminary data.</text>
</comment>
<dbReference type="PANTHER" id="PTHR12544:SF29">
    <property type="entry name" value="GLUTAMINASE"/>
    <property type="match status" value="1"/>
</dbReference>
<keyword evidence="7" id="KW-1185">Reference proteome</keyword>
<dbReference type="InterPro" id="IPR015868">
    <property type="entry name" value="Glutaminase"/>
</dbReference>
<evidence type="ECO:0000313" key="6">
    <source>
        <dbReference type="EMBL" id="MFG3816360.1"/>
    </source>
</evidence>
<protein>
    <recommendedName>
        <fullName evidence="3">glutaminase</fullName>
        <ecNumber evidence="3">3.5.1.2</ecNumber>
    </recommendedName>
</protein>
<gene>
    <name evidence="6" type="ORF">VPK24_01820</name>
</gene>
<proteinExistence type="inferred from homology"/>
<comment type="subunit">
    <text evidence="2">Homotetramer.</text>
</comment>
<evidence type="ECO:0000256" key="3">
    <source>
        <dbReference type="ARBA" id="ARBA00012918"/>
    </source>
</evidence>
<dbReference type="Gene3D" id="3.40.710.10">
    <property type="entry name" value="DD-peptidase/beta-lactamase superfamily"/>
    <property type="match status" value="1"/>
</dbReference>
<dbReference type="Pfam" id="PF04960">
    <property type="entry name" value="Glutaminase"/>
    <property type="match status" value="1"/>
</dbReference>
<evidence type="ECO:0000256" key="5">
    <source>
        <dbReference type="ARBA" id="ARBA00049534"/>
    </source>
</evidence>
<dbReference type="GO" id="GO:0004359">
    <property type="term" value="F:glutaminase activity"/>
    <property type="evidence" value="ECO:0007669"/>
    <property type="project" value="UniProtKB-EC"/>
</dbReference>
<evidence type="ECO:0000256" key="1">
    <source>
        <dbReference type="ARBA" id="ARBA00011076"/>
    </source>
</evidence>
<name>A0ABW7C558_9CYAN</name>
<dbReference type="EMBL" id="JAZAQF010000007">
    <property type="protein sequence ID" value="MFG3816360.1"/>
    <property type="molecule type" value="Genomic_DNA"/>
</dbReference>
<comment type="similarity">
    <text evidence="1">Belongs to the glutaminase family.</text>
</comment>
<sequence length="311" mass="33321">MAASCMPAQGDAGDMTGLIATSRLLLDDLARQGTRSGISGYLPDYVPALAKANPQEFAAAVQAVDGRSWDRSPPGRRVVLMSVMKPLLLFYALALLGPEVVSSLVGCQPSAKAYNDLDQLLEDAGHPRNPMLNSGALALAGALPGTTARDRVRRFQAWLYRETNCLMPVNETVLASVQSLPNGRNRALVQALVDSGRVAEPEIALEIYNRLCCLGITMPELAALGCWFANPPSQWAELVQQTLAAITVGGLYQDSETWMARVGWPTKSGVSGVVWSIQPGQGSIACYSPLLNPQGHSILGLDFVEGAIRWF</sequence>
<reference evidence="7" key="1">
    <citation type="journal article" date="2024" name="Algal Res.">
        <title>Biochemical, toxicological and genomic investigation of a high-biomass producing Limnothrix strain isolated from Italian shallow drinking water reservoir.</title>
        <authorList>
            <person name="Simonazzi M."/>
            <person name="Shishido T.K."/>
            <person name="Delbaje E."/>
            <person name="Wahlsten M."/>
            <person name="Fewer D.P."/>
            <person name="Sivonen K."/>
            <person name="Pezzolesi L."/>
            <person name="Pistocchi R."/>
        </authorList>
    </citation>
    <scope>NUCLEOTIDE SEQUENCE [LARGE SCALE GENOMIC DNA]</scope>
    <source>
        <strain evidence="7">LRLZ20PSL1</strain>
    </source>
</reference>
<evidence type="ECO:0000313" key="7">
    <source>
        <dbReference type="Proteomes" id="UP001604335"/>
    </source>
</evidence>
<comment type="catalytic activity">
    <reaction evidence="5">
        <text>L-glutamine + H2O = L-glutamate + NH4(+)</text>
        <dbReference type="Rhea" id="RHEA:15889"/>
        <dbReference type="ChEBI" id="CHEBI:15377"/>
        <dbReference type="ChEBI" id="CHEBI:28938"/>
        <dbReference type="ChEBI" id="CHEBI:29985"/>
        <dbReference type="ChEBI" id="CHEBI:58359"/>
        <dbReference type="EC" id="3.5.1.2"/>
    </reaction>
</comment>
<accession>A0ABW7C558</accession>
<keyword evidence="4 6" id="KW-0378">Hydrolase</keyword>
<organism evidence="6 7">
    <name type="scientific">Limnothrix redekei LRLZ20PSL1</name>
    <dbReference type="NCBI Taxonomy" id="3112953"/>
    <lineage>
        <taxon>Bacteria</taxon>
        <taxon>Bacillati</taxon>
        <taxon>Cyanobacteriota</taxon>
        <taxon>Cyanophyceae</taxon>
        <taxon>Pseudanabaenales</taxon>
        <taxon>Pseudanabaenaceae</taxon>
        <taxon>Limnothrix</taxon>
    </lineage>
</organism>
<dbReference type="EC" id="3.5.1.2" evidence="3"/>
<evidence type="ECO:0000256" key="2">
    <source>
        <dbReference type="ARBA" id="ARBA00011881"/>
    </source>
</evidence>